<evidence type="ECO:0000256" key="3">
    <source>
        <dbReference type="ARBA" id="ARBA00022448"/>
    </source>
</evidence>
<dbReference type="OrthoDB" id="9770625at2"/>
<dbReference type="Proteomes" id="UP000318801">
    <property type="component" value="Unassembled WGS sequence"/>
</dbReference>
<evidence type="ECO:0000256" key="5">
    <source>
        <dbReference type="ARBA" id="ARBA00022764"/>
    </source>
</evidence>
<dbReference type="GO" id="GO:0042597">
    <property type="term" value="C:periplasmic space"/>
    <property type="evidence" value="ECO:0007669"/>
    <property type="project" value="UniProtKB-SubCell"/>
</dbReference>
<dbReference type="SUPFAM" id="SSF53850">
    <property type="entry name" value="Periplasmic binding protein-like II"/>
    <property type="match status" value="1"/>
</dbReference>
<dbReference type="PANTHER" id="PTHR43649:SF34">
    <property type="entry name" value="ABC TRANSPORTER PERIPLASMIC-BINDING PROTEIN YCJN-RELATED"/>
    <property type="match status" value="1"/>
</dbReference>
<dbReference type="Gene3D" id="3.40.190.10">
    <property type="entry name" value="Periplasmic binding protein-like II"/>
    <property type="match status" value="1"/>
</dbReference>
<keyword evidence="8" id="KW-1185">Reference proteome</keyword>
<evidence type="ECO:0000313" key="7">
    <source>
        <dbReference type="EMBL" id="TPW29835.1"/>
    </source>
</evidence>
<comment type="similarity">
    <text evidence="2">Belongs to the bacterial solute-binding protein 1 family.</text>
</comment>
<name>A0A506UA61_9HYPH</name>
<evidence type="ECO:0000256" key="6">
    <source>
        <dbReference type="SAM" id="SignalP"/>
    </source>
</evidence>
<evidence type="ECO:0000313" key="8">
    <source>
        <dbReference type="Proteomes" id="UP000318801"/>
    </source>
</evidence>
<comment type="caution">
    <text evidence="7">The sequence shown here is derived from an EMBL/GenBank/DDBJ whole genome shotgun (WGS) entry which is preliminary data.</text>
</comment>
<feature type="signal peptide" evidence="6">
    <location>
        <begin position="1"/>
        <end position="23"/>
    </location>
</feature>
<organism evidence="7 8">
    <name type="scientific">Martelella alba</name>
    <dbReference type="NCBI Taxonomy" id="2590451"/>
    <lineage>
        <taxon>Bacteria</taxon>
        <taxon>Pseudomonadati</taxon>
        <taxon>Pseudomonadota</taxon>
        <taxon>Alphaproteobacteria</taxon>
        <taxon>Hyphomicrobiales</taxon>
        <taxon>Aurantimonadaceae</taxon>
        <taxon>Martelella</taxon>
    </lineage>
</organism>
<dbReference type="InterPro" id="IPR006059">
    <property type="entry name" value="SBP"/>
</dbReference>
<dbReference type="EMBL" id="VHLG01000008">
    <property type="protein sequence ID" value="TPW29835.1"/>
    <property type="molecule type" value="Genomic_DNA"/>
</dbReference>
<dbReference type="InterPro" id="IPR050490">
    <property type="entry name" value="Bact_solute-bd_prot1"/>
</dbReference>
<comment type="subcellular location">
    <subcellularLocation>
        <location evidence="1">Periplasm</location>
    </subcellularLocation>
</comment>
<evidence type="ECO:0000256" key="2">
    <source>
        <dbReference type="ARBA" id="ARBA00008520"/>
    </source>
</evidence>
<feature type="chain" id="PRO_5021464911" evidence="6">
    <location>
        <begin position="24"/>
        <end position="447"/>
    </location>
</feature>
<keyword evidence="3" id="KW-0813">Transport</keyword>
<proteinExistence type="inferred from homology"/>
<dbReference type="RefSeq" id="WP_141149559.1">
    <property type="nucleotide sequence ID" value="NZ_VHLG01000008.1"/>
</dbReference>
<accession>A0A506UA61</accession>
<gene>
    <name evidence="7" type="ORF">FJU08_13265</name>
</gene>
<sequence>MRILAPLAAALVLSASGITLAHADTIRFWTTEEQPERLAKQQQIADAFKEATGNEVQVIPVTESELGTRATAAFAAGDLPDVIYLTLQYVLPWSEAGILDVETDDEIVKDLGTDTFAPGPIEMAQFDGMTAAVPVDGWTQMIIYRKDLFDEKGLAPPNSYANIETAIKALHNPPDMYGFVAATKIDENFMSQVLEHVFLANGVTPVDADGFKPLDEKKTIEVLDFYKTLADASPAGELYWQQSRALYFDGKAAMIIWSPFILDELAGLRDSAPPTINDDPTSTELAQKTDVVTTLSGPSNPDGSAWADVRYLGVTADANTDIAADFVKFSMDQGYLDTLSMAPEGKFPVRRGTEAEPTKFIDGWAKLPVGVDRKAPLADLYPPETVQKIVTGLETGNRWGVKEGQLALASKMINAQIFNQVVREYIDGEIDGPDAVAKLNDELSQIN</sequence>
<evidence type="ECO:0000256" key="4">
    <source>
        <dbReference type="ARBA" id="ARBA00022729"/>
    </source>
</evidence>
<reference evidence="7 8" key="1">
    <citation type="submission" date="2019-06" db="EMBL/GenBank/DDBJ databases">
        <authorList>
            <person name="Li M."/>
        </authorList>
    </citation>
    <scope>NUCLEOTIDE SEQUENCE [LARGE SCALE GENOMIC DNA]</scope>
    <source>
        <strain evidence="7 8">BGMRC2036</strain>
    </source>
</reference>
<keyword evidence="5" id="KW-0574">Periplasm</keyword>
<dbReference type="AlphaFoldDB" id="A0A506UA61"/>
<evidence type="ECO:0000256" key="1">
    <source>
        <dbReference type="ARBA" id="ARBA00004418"/>
    </source>
</evidence>
<keyword evidence="4 6" id="KW-0732">Signal</keyword>
<protein>
    <submittedName>
        <fullName evidence="7">Extracellular solute-binding protein</fullName>
    </submittedName>
</protein>
<dbReference type="PANTHER" id="PTHR43649">
    <property type="entry name" value="ARABINOSE-BINDING PROTEIN-RELATED"/>
    <property type="match status" value="1"/>
</dbReference>
<dbReference type="Pfam" id="PF13416">
    <property type="entry name" value="SBP_bac_8"/>
    <property type="match status" value="1"/>
</dbReference>